<dbReference type="RefSeq" id="WP_404676159.1">
    <property type="nucleotide sequence ID" value="NZ_JBJDOT010000031.1"/>
</dbReference>
<sequence length="282" mass="33717">MLKINYWLLLAIDYSLRFLFGWTQKLSFSARDSINRLKVYNFKPHPSDVIIATYPKSGTTWMQAILYQLKTDGDLDNIEHIMRFSPYLEEEIDRVEQLSSNRIIKTHLPPDELIIEPSAKYIYVQRDGLDTAISYFEHHKLIKKYTGNFEQFFEKYVNGDVPYGSWFEHTKKWLALKNRDNILFVNFEELKNNPKDEIKRISDFLDIEMTKEKYERTINRSSFDYMKRHEDKFCAVKYFVSQHFGTGNFINKGIVGRGKFISDKQRKQFKNKMTEYFPDNPE</sequence>
<dbReference type="InterPro" id="IPR000863">
    <property type="entry name" value="Sulfotransferase_dom"/>
</dbReference>
<proteinExistence type="inferred from homology"/>
<comment type="caution">
    <text evidence="4">The sequence shown here is derived from an EMBL/GenBank/DDBJ whole genome shotgun (WGS) entry which is preliminary data.</text>
</comment>
<evidence type="ECO:0000256" key="2">
    <source>
        <dbReference type="ARBA" id="ARBA00022679"/>
    </source>
</evidence>
<dbReference type="EC" id="2.8.2.-" evidence="4"/>
<dbReference type="Gene3D" id="3.40.50.300">
    <property type="entry name" value="P-loop containing nucleotide triphosphate hydrolases"/>
    <property type="match status" value="1"/>
</dbReference>
<accession>A0ABW8L1D7</accession>
<dbReference type="GO" id="GO:0016740">
    <property type="term" value="F:transferase activity"/>
    <property type="evidence" value="ECO:0007669"/>
    <property type="project" value="UniProtKB-KW"/>
</dbReference>
<name>A0ABW8L1D7_9GAMM</name>
<dbReference type="EMBL" id="JBJDOT010000031">
    <property type="protein sequence ID" value="MFK3865847.1"/>
    <property type="molecule type" value="Genomic_DNA"/>
</dbReference>
<evidence type="ECO:0000259" key="3">
    <source>
        <dbReference type="Pfam" id="PF00685"/>
    </source>
</evidence>
<dbReference type="SUPFAM" id="SSF52540">
    <property type="entry name" value="P-loop containing nucleoside triphosphate hydrolases"/>
    <property type="match status" value="1"/>
</dbReference>
<gene>
    <name evidence="4" type="ORF">ACI2JU_18520</name>
</gene>
<dbReference type="PANTHER" id="PTHR11783">
    <property type="entry name" value="SULFOTRANSFERASE SULT"/>
    <property type="match status" value="1"/>
</dbReference>
<organism evidence="4 5">
    <name type="scientific">Pseudoalteromonas rhizosphaerae</name>
    <dbReference type="NCBI Taxonomy" id="2518973"/>
    <lineage>
        <taxon>Bacteria</taxon>
        <taxon>Pseudomonadati</taxon>
        <taxon>Pseudomonadota</taxon>
        <taxon>Gammaproteobacteria</taxon>
        <taxon>Alteromonadales</taxon>
        <taxon>Pseudoalteromonadaceae</taxon>
        <taxon>Pseudoalteromonas</taxon>
    </lineage>
</organism>
<feature type="domain" description="Sulfotransferase" evidence="3">
    <location>
        <begin position="46"/>
        <end position="277"/>
    </location>
</feature>
<protein>
    <submittedName>
        <fullName evidence="4">Sulfotransferase domain-containing protein</fullName>
        <ecNumber evidence="4">2.8.2.-</ecNumber>
    </submittedName>
</protein>
<evidence type="ECO:0000256" key="1">
    <source>
        <dbReference type="ARBA" id="ARBA00005771"/>
    </source>
</evidence>
<evidence type="ECO:0000313" key="5">
    <source>
        <dbReference type="Proteomes" id="UP001620262"/>
    </source>
</evidence>
<keyword evidence="5" id="KW-1185">Reference proteome</keyword>
<evidence type="ECO:0000313" key="4">
    <source>
        <dbReference type="EMBL" id="MFK3865847.1"/>
    </source>
</evidence>
<dbReference type="Proteomes" id="UP001620262">
    <property type="component" value="Unassembled WGS sequence"/>
</dbReference>
<dbReference type="InterPro" id="IPR027417">
    <property type="entry name" value="P-loop_NTPase"/>
</dbReference>
<keyword evidence="2 4" id="KW-0808">Transferase</keyword>
<dbReference type="Pfam" id="PF00685">
    <property type="entry name" value="Sulfotransfer_1"/>
    <property type="match status" value="1"/>
</dbReference>
<reference evidence="4 5" key="1">
    <citation type="submission" date="2024-11" db="EMBL/GenBank/DDBJ databases">
        <title>The Natural Products Discovery Center: Release of the First 8490 Sequenced Strains for Exploring Actinobacteria Biosynthetic Diversity.</title>
        <authorList>
            <person name="Kalkreuter E."/>
            <person name="Kautsar S.A."/>
            <person name="Yang D."/>
            <person name="Bader C.D."/>
            <person name="Teijaro C.N."/>
            <person name="Fluegel L."/>
            <person name="Davis C.M."/>
            <person name="Simpson J.R."/>
            <person name="Lauterbach L."/>
            <person name="Steele A.D."/>
            <person name="Gui C."/>
            <person name="Meng S."/>
            <person name="Li G."/>
            <person name="Viehrig K."/>
            <person name="Ye F."/>
            <person name="Su P."/>
            <person name="Kiefer A.F."/>
            <person name="Nichols A."/>
            <person name="Cepeda A.J."/>
            <person name="Yan W."/>
            <person name="Fan B."/>
            <person name="Jiang Y."/>
            <person name="Adhikari A."/>
            <person name="Zheng C.-J."/>
            <person name="Schuster L."/>
            <person name="Cowan T.M."/>
            <person name="Smanski M.J."/>
            <person name="Chevrette M.G."/>
            <person name="De Carvalho L.P.S."/>
            <person name="Shen B."/>
        </authorList>
    </citation>
    <scope>NUCLEOTIDE SEQUENCE [LARGE SCALE GENOMIC DNA]</scope>
    <source>
        <strain evidence="4 5">NPDC078403</strain>
    </source>
</reference>
<comment type="similarity">
    <text evidence="1">Belongs to the sulfotransferase 1 family.</text>
</comment>